<dbReference type="Proteomes" id="UP000006546">
    <property type="component" value="Chromosome"/>
</dbReference>
<dbReference type="HOGENOM" id="CLU_112756_0_0_12"/>
<name>F4LNI4_TREBD</name>
<dbReference type="STRING" id="906968.Trebr_0391"/>
<dbReference type="RefSeq" id="WP_013757557.1">
    <property type="nucleotide sequence ID" value="NC_015500.1"/>
</dbReference>
<feature type="transmembrane region" description="Helical" evidence="1">
    <location>
        <begin position="148"/>
        <end position="168"/>
    </location>
</feature>
<dbReference type="KEGG" id="tbe:Trebr_0391"/>
<feature type="transmembrane region" description="Helical" evidence="1">
    <location>
        <begin position="114"/>
        <end position="136"/>
    </location>
</feature>
<sequence length="197" mass="22229">MDFNKRSRQLLAGINRQTPAELIQVRIESPESLFDPFDPSPPDNKNINGQLEEYLVEAVKAIKLAVPVKIRVVVSEKSGITDDVRATITRHFHRKAEKTIAANKRRMRAGRINLITGVAFLAVCLAASQFFALPVFREKDLFNTLNQSFGIIGWVALWEPATFLLYGWRESAQDVTAYVRLSLAEIEFAVQGFHEQA</sequence>
<keyword evidence="1" id="KW-1133">Transmembrane helix</keyword>
<reference evidence="3" key="1">
    <citation type="submission" date="2011-04" db="EMBL/GenBank/DDBJ databases">
        <title>The complete genome of Treponema brennaborense DSM 12168.</title>
        <authorList>
            <person name="Lucas S."/>
            <person name="Han J."/>
            <person name="Lapidus A."/>
            <person name="Bruce D."/>
            <person name="Goodwin L."/>
            <person name="Pitluck S."/>
            <person name="Peters L."/>
            <person name="Kyrpides N."/>
            <person name="Mavromatis K."/>
            <person name="Ivanova N."/>
            <person name="Mikhailova N."/>
            <person name="Pagani I."/>
            <person name="Teshima H."/>
            <person name="Detter J.C."/>
            <person name="Tapia R."/>
            <person name="Han C."/>
            <person name="Land M."/>
            <person name="Hauser L."/>
            <person name="Markowitz V."/>
            <person name="Cheng J.-F."/>
            <person name="Hugenholtz P."/>
            <person name="Woyke T."/>
            <person name="Wu D."/>
            <person name="Gronow S."/>
            <person name="Wellnitz S."/>
            <person name="Brambilla E."/>
            <person name="Klenk H.-P."/>
            <person name="Eisen J.A."/>
        </authorList>
    </citation>
    <scope>NUCLEOTIDE SEQUENCE [LARGE SCALE GENOMIC DNA]</scope>
    <source>
        <strain evidence="3">DSM 12168 / CIP 105900 / DD5/3</strain>
    </source>
</reference>
<dbReference type="AlphaFoldDB" id="F4LNI4"/>
<accession>F4LNI4</accession>
<evidence type="ECO:0000313" key="3">
    <source>
        <dbReference type="Proteomes" id="UP000006546"/>
    </source>
</evidence>
<dbReference type="OrthoDB" id="653003at2"/>
<gene>
    <name evidence="2" type="ordered locus">Trebr_0391</name>
</gene>
<keyword evidence="1" id="KW-0472">Membrane</keyword>
<proteinExistence type="predicted"/>
<evidence type="ECO:0000256" key="1">
    <source>
        <dbReference type="SAM" id="Phobius"/>
    </source>
</evidence>
<keyword evidence="3" id="KW-1185">Reference proteome</keyword>
<protein>
    <submittedName>
        <fullName evidence="2">Uncharacterized protein</fullName>
    </submittedName>
</protein>
<dbReference type="EMBL" id="CP002696">
    <property type="protein sequence ID" value="AEE15838.1"/>
    <property type="molecule type" value="Genomic_DNA"/>
</dbReference>
<evidence type="ECO:0000313" key="2">
    <source>
        <dbReference type="EMBL" id="AEE15838.1"/>
    </source>
</evidence>
<keyword evidence="1" id="KW-0812">Transmembrane</keyword>
<organism evidence="2 3">
    <name type="scientific">Treponema brennaborense (strain DSM 12168 / CIP 105900 / DD5/3)</name>
    <dbReference type="NCBI Taxonomy" id="906968"/>
    <lineage>
        <taxon>Bacteria</taxon>
        <taxon>Pseudomonadati</taxon>
        <taxon>Spirochaetota</taxon>
        <taxon>Spirochaetia</taxon>
        <taxon>Spirochaetales</taxon>
        <taxon>Treponemataceae</taxon>
        <taxon>Treponema</taxon>
    </lineage>
</organism>